<name>A0ABV9RRS6_9PSEU</name>
<dbReference type="SUPFAM" id="SSF53756">
    <property type="entry name" value="UDP-Glycosyltransferase/glycogen phosphorylase"/>
    <property type="match status" value="1"/>
</dbReference>
<dbReference type="EC" id="2.4.-.-" evidence="5"/>
<dbReference type="PANTHER" id="PTHR12526">
    <property type="entry name" value="GLYCOSYLTRANSFERASE"/>
    <property type="match status" value="1"/>
</dbReference>
<gene>
    <name evidence="5" type="ORF">ACFPCV_00640</name>
</gene>
<dbReference type="EMBL" id="JBHSIS010000002">
    <property type="protein sequence ID" value="MFC4851990.1"/>
    <property type="molecule type" value="Genomic_DNA"/>
</dbReference>
<evidence type="ECO:0000256" key="1">
    <source>
        <dbReference type="ARBA" id="ARBA00022676"/>
    </source>
</evidence>
<dbReference type="PANTHER" id="PTHR12526:SF635">
    <property type="entry name" value="GLYCOSYL TRANSFERASE GROUP 1"/>
    <property type="match status" value="1"/>
</dbReference>
<keyword evidence="6" id="KW-1185">Reference proteome</keyword>
<dbReference type="GO" id="GO:0016757">
    <property type="term" value="F:glycosyltransferase activity"/>
    <property type="evidence" value="ECO:0007669"/>
    <property type="project" value="UniProtKB-KW"/>
</dbReference>
<evidence type="ECO:0000313" key="5">
    <source>
        <dbReference type="EMBL" id="MFC4851990.1"/>
    </source>
</evidence>
<reference evidence="6" key="1">
    <citation type="journal article" date="2019" name="Int. J. Syst. Evol. Microbiol.">
        <title>The Global Catalogue of Microorganisms (GCM) 10K type strain sequencing project: providing services to taxonomists for standard genome sequencing and annotation.</title>
        <authorList>
            <consortium name="The Broad Institute Genomics Platform"/>
            <consortium name="The Broad Institute Genome Sequencing Center for Infectious Disease"/>
            <person name="Wu L."/>
            <person name="Ma J."/>
        </authorList>
    </citation>
    <scope>NUCLEOTIDE SEQUENCE [LARGE SCALE GENOMIC DNA]</scope>
    <source>
        <strain evidence="6">ZS-22-S1</strain>
    </source>
</reference>
<sequence length="441" mass="47330">MRVVVVNWRDLGHRQAGGAETYAAGIAHAMAARGHDVTYLTARDAGQRRRDTDGPVTVRRRGGRWTVYPLALLWLLLRRRRVGMVVDCQNGIPFFTPLAVGGARVVQVVHHVHTDQFGVHFPAWLAALGRLLEGPVARRVYRNATTVAVSPSTVDAMRLRLGWRGPVHVVPNGNTTAPPGLPPRDPAPTVVCLGRLVPQKRVDRLVDAVARLLPQLPDLRLHVIGGGPEHAALLARAAPLGAAVVVHGRVSEAEKSALLGRAWLNVTLSDGEGWGLAVLEAAAHGVPTLCRDVPGLRDSVRHGATGWHLPPGAPVADALRRVLADLADPVAAARTAEHCRDWAARFDWAATGARFAEVAERHAREGVRGGWLPGMPEATVAEFTPSDEPALLVEQCAPAELLDELRAAGARHVTVRAASATERLLGRAIPADTHDRPHSRS</sequence>
<protein>
    <submittedName>
        <fullName evidence="5">Glycosyltransferase family 4 protein</fullName>
        <ecNumber evidence="5">2.4.-.-</ecNumber>
    </submittedName>
</protein>
<dbReference type="RefSeq" id="WP_378053286.1">
    <property type="nucleotide sequence ID" value="NZ_JBHSIS010000002.1"/>
</dbReference>
<organism evidence="5 6">
    <name type="scientific">Actinophytocola glycyrrhizae</name>
    <dbReference type="NCBI Taxonomy" id="2044873"/>
    <lineage>
        <taxon>Bacteria</taxon>
        <taxon>Bacillati</taxon>
        <taxon>Actinomycetota</taxon>
        <taxon>Actinomycetes</taxon>
        <taxon>Pseudonocardiales</taxon>
        <taxon>Pseudonocardiaceae</taxon>
    </lineage>
</organism>
<accession>A0ABV9RRS6</accession>
<evidence type="ECO:0000256" key="2">
    <source>
        <dbReference type="ARBA" id="ARBA00022679"/>
    </source>
</evidence>
<feature type="domain" description="Glycosyltransferase subfamily 4-like N-terminal" evidence="4">
    <location>
        <begin position="17"/>
        <end position="173"/>
    </location>
</feature>
<comment type="caution">
    <text evidence="5">The sequence shown here is derived from an EMBL/GenBank/DDBJ whole genome shotgun (WGS) entry which is preliminary data.</text>
</comment>
<evidence type="ECO:0000259" key="3">
    <source>
        <dbReference type="Pfam" id="PF00534"/>
    </source>
</evidence>
<keyword evidence="1 5" id="KW-0328">Glycosyltransferase</keyword>
<keyword evidence="2 5" id="KW-0808">Transferase</keyword>
<evidence type="ECO:0000259" key="4">
    <source>
        <dbReference type="Pfam" id="PF13439"/>
    </source>
</evidence>
<dbReference type="InterPro" id="IPR001296">
    <property type="entry name" value="Glyco_trans_1"/>
</dbReference>
<dbReference type="Proteomes" id="UP001595859">
    <property type="component" value="Unassembled WGS sequence"/>
</dbReference>
<dbReference type="InterPro" id="IPR028098">
    <property type="entry name" value="Glyco_trans_4-like_N"/>
</dbReference>
<proteinExistence type="predicted"/>
<feature type="domain" description="Glycosyl transferase family 1" evidence="3">
    <location>
        <begin position="184"/>
        <end position="325"/>
    </location>
</feature>
<dbReference type="Pfam" id="PF13439">
    <property type="entry name" value="Glyco_transf_4"/>
    <property type="match status" value="1"/>
</dbReference>
<dbReference type="Gene3D" id="3.40.50.2000">
    <property type="entry name" value="Glycogen Phosphorylase B"/>
    <property type="match status" value="2"/>
</dbReference>
<evidence type="ECO:0000313" key="6">
    <source>
        <dbReference type="Proteomes" id="UP001595859"/>
    </source>
</evidence>
<dbReference type="CDD" id="cd03801">
    <property type="entry name" value="GT4_PimA-like"/>
    <property type="match status" value="1"/>
</dbReference>
<dbReference type="Pfam" id="PF00534">
    <property type="entry name" value="Glycos_transf_1"/>
    <property type="match status" value="1"/>
</dbReference>